<sequence length="528" mass="59236">MPCTSPTPAPITPFERPSRPITFHARYCLARRNTGSPPILVIAASYPSSSVAPDYTFLSTRIVQLQEHFPHLYVRITGLRTTTPREELRDAPWTPGQVLREGKYEDKVDRSEELERVLFKEGQRMCGEDVDHRPLWQISVWRNPNKERFYITLAADHVIVDGRGLSLLFDALLCNDISHLPYEKLQDIELLENTINIKPSLWYALPRIWQGHVVDKLPKFFQSFLVPRPSWPGSNIHSNPLDASPDCSMLSISADKISALKRAAAENHVYTLHPLLKSIFSLAIWSKHHSSISPFRLHAITPRSERNPTLGHAFCMANYVSSYNLQVKFGEDGKEGKFYEVTNKMAGELVDATKLKEARMGMGIMAYIPNKQLIPEASSLSPSSPNKLQKTDRSSTHSTQALLSSADPRAPTTWEHFFLQTAASVNPYTDALCFSNIGRAKLPPGADDLAWSQIAAGVAAAAYSCTVMGHEAGVRIGTIWVEGTAVVREEVKDVERRFMVIMERLIQGETEVKKLVEKMESSQQQEDA</sequence>
<evidence type="ECO:0000313" key="2">
    <source>
        <dbReference type="EMBL" id="ODO05081.1"/>
    </source>
</evidence>
<dbReference type="InterPro" id="IPR052058">
    <property type="entry name" value="Alcohol_O-acetyltransferase"/>
</dbReference>
<organism evidence="2 3">
    <name type="scientific">Cryptococcus wingfieldii CBS 7118</name>
    <dbReference type="NCBI Taxonomy" id="1295528"/>
    <lineage>
        <taxon>Eukaryota</taxon>
        <taxon>Fungi</taxon>
        <taxon>Dikarya</taxon>
        <taxon>Basidiomycota</taxon>
        <taxon>Agaricomycotina</taxon>
        <taxon>Tremellomycetes</taxon>
        <taxon>Tremellales</taxon>
        <taxon>Cryptococcaceae</taxon>
        <taxon>Cryptococcus</taxon>
    </lineage>
</organism>
<dbReference type="OrthoDB" id="2150604at2759"/>
<comment type="caution">
    <text evidence="2">The sequence shown here is derived from an EMBL/GenBank/DDBJ whole genome shotgun (WGS) entry which is preliminary data.</text>
</comment>
<evidence type="ECO:0000256" key="1">
    <source>
        <dbReference type="SAM" id="MobiDB-lite"/>
    </source>
</evidence>
<evidence type="ECO:0008006" key="4">
    <source>
        <dbReference type="Google" id="ProtNLM"/>
    </source>
</evidence>
<protein>
    <recommendedName>
        <fullName evidence="4">Alcohol acetyltransferase</fullName>
    </recommendedName>
</protein>
<proteinExistence type="predicted"/>
<keyword evidence="3" id="KW-1185">Reference proteome</keyword>
<dbReference type="AlphaFoldDB" id="A0A1E3JW47"/>
<feature type="compositionally biased region" description="Polar residues" evidence="1">
    <location>
        <begin position="378"/>
        <end position="388"/>
    </location>
</feature>
<dbReference type="PANTHER" id="PTHR28037">
    <property type="entry name" value="ALCOHOL O-ACETYLTRANSFERASE 1-RELATED"/>
    <property type="match status" value="1"/>
</dbReference>
<evidence type="ECO:0000313" key="3">
    <source>
        <dbReference type="Proteomes" id="UP000094819"/>
    </source>
</evidence>
<accession>A0A1E3JW47</accession>
<gene>
    <name evidence="2" type="ORF">L198_01768</name>
</gene>
<dbReference type="PANTHER" id="PTHR28037:SF1">
    <property type="entry name" value="ALCOHOL O-ACETYLTRANSFERASE 1-RELATED"/>
    <property type="match status" value="1"/>
</dbReference>
<dbReference type="RefSeq" id="XP_019033736.1">
    <property type="nucleotide sequence ID" value="XM_019173929.1"/>
</dbReference>
<dbReference type="GeneID" id="30190981"/>
<name>A0A1E3JW47_9TREE</name>
<feature type="region of interest" description="Disordered" evidence="1">
    <location>
        <begin position="378"/>
        <end position="407"/>
    </location>
</feature>
<reference evidence="2 3" key="1">
    <citation type="submission" date="2016-06" db="EMBL/GenBank/DDBJ databases">
        <title>Evolution of pathogenesis and genome organization in the Tremellales.</title>
        <authorList>
            <person name="Cuomo C."/>
            <person name="Litvintseva A."/>
            <person name="Heitman J."/>
            <person name="Chen Y."/>
            <person name="Sun S."/>
            <person name="Springer D."/>
            <person name="Dromer F."/>
            <person name="Young S."/>
            <person name="Zeng Q."/>
            <person name="Chapman S."/>
            <person name="Gujja S."/>
            <person name="Saif S."/>
            <person name="Birren B."/>
        </authorList>
    </citation>
    <scope>NUCLEOTIDE SEQUENCE [LARGE SCALE GENOMIC DNA]</scope>
    <source>
        <strain evidence="2 3">CBS 7118</strain>
    </source>
</reference>
<dbReference type="Proteomes" id="UP000094819">
    <property type="component" value="Unassembled WGS sequence"/>
</dbReference>
<dbReference type="EMBL" id="AWGH01000004">
    <property type="protein sequence ID" value="ODO05081.1"/>
    <property type="molecule type" value="Genomic_DNA"/>
</dbReference>